<dbReference type="Gene3D" id="3.30.1370.110">
    <property type="match status" value="1"/>
</dbReference>
<dbReference type="PANTHER" id="PTHR48466:SF2">
    <property type="entry name" value="OS10G0509000 PROTEIN"/>
    <property type="match status" value="1"/>
</dbReference>
<evidence type="ECO:0000256" key="3">
    <source>
        <dbReference type="ARBA" id="ARBA00022801"/>
    </source>
</evidence>
<evidence type="ECO:0000256" key="4">
    <source>
        <dbReference type="ARBA" id="ARBA00022840"/>
    </source>
</evidence>
<keyword evidence="1 7" id="KW-0699">rRNA-binding</keyword>
<comment type="subunit">
    <text evidence="7">Homodimer. Binds to stalled ribosomes, contacting rRNA.</text>
</comment>
<organism evidence="10 11">
    <name type="scientific">Terriglobus roseus</name>
    <dbReference type="NCBI Taxonomy" id="392734"/>
    <lineage>
        <taxon>Bacteria</taxon>
        <taxon>Pseudomonadati</taxon>
        <taxon>Acidobacteriota</taxon>
        <taxon>Terriglobia</taxon>
        <taxon>Terriglobales</taxon>
        <taxon>Acidobacteriaceae</taxon>
        <taxon>Terriglobus</taxon>
    </lineage>
</organism>
<dbReference type="InterPro" id="IPR046893">
    <property type="entry name" value="MSSS"/>
</dbReference>
<evidence type="ECO:0000313" key="11">
    <source>
        <dbReference type="Proteomes" id="UP000182409"/>
    </source>
</evidence>
<name>A0A1H4MW03_9BACT</name>
<keyword evidence="6 7" id="KW-0238">DNA-binding</keyword>
<keyword evidence="7" id="KW-0540">Nuclease</keyword>
<dbReference type="EMBL" id="FNSD01000001">
    <property type="protein sequence ID" value="SEB86685.1"/>
    <property type="molecule type" value="Genomic_DNA"/>
</dbReference>
<evidence type="ECO:0000256" key="8">
    <source>
        <dbReference type="SAM" id="Coils"/>
    </source>
</evidence>
<dbReference type="InterPro" id="IPR007696">
    <property type="entry name" value="DNA_mismatch_repair_MutS_core"/>
</dbReference>
<evidence type="ECO:0000256" key="5">
    <source>
        <dbReference type="ARBA" id="ARBA00022884"/>
    </source>
</evidence>
<dbReference type="GO" id="GO:0006298">
    <property type="term" value="P:mismatch repair"/>
    <property type="evidence" value="ECO:0007669"/>
    <property type="project" value="InterPro"/>
</dbReference>
<evidence type="ECO:0000256" key="6">
    <source>
        <dbReference type="ARBA" id="ARBA00023125"/>
    </source>
</evidence>
<keyword evidence="5 7" id="KW-0694">RNA-binding</keyword>
<comment type="function">
    <text evidence="7">Endonuclease that is involved in the suppression of homologous recombination and thus may have a key role in the control of bacterial genetic diversity.</text>
</comment>
<evidence type="ECO:0000313" key="10">
    <source>
        <dbReference type="EMBL" id="SEB86685.1"/>
    </source>
</evidence>
<keyword evidence="3 7" id="KW-0378">Hydrolase</keyword>
<reference evidence="10 11" key="1">
    <citation type="submission" date="2016-10" db="EMBL/GenBank/DDBJ databases">
        <authorList>
            <person name="de Groot N.N."/>
        </authorList>
    </citation>
    <scope>NUCLEOTIDE SEQUENCE [LARGE SCALE GENOMIC DNA]</scope>
    <source>
        <strain evidence="10 11">AB35.6</strain>
    </source>
</reference>
<feature type="domain" description="Smr" evidence="9">
    <location>
        <begin position="770"/>
        <end position="845"/>
    </location>
</feature>
<dbReference type="HAMAP" id="MF_00092">
    <property type="entry name" value="MutS2"/>
    <property type="match status" value="1"/>
</dbReference>
<dbReference type="GO" id="GO:0019843">
    <property type="term" value="F:rRNA binding"/>
    <property type="evidence" value="ECO:0007669"/>
    <property type="project" value="UniProtKB-UniRule"/>
</dbReference>
<dbReference type="SUPFAM" id="SSF48334">
    <property type="entry name" value="DNA repair protein MutS, domain III"/>
    <property type="match status" value="1"/>
</dbReference>
<dbReference type="GO" id="GO:0016887">
    <property type="term" value="F:ATP hydrolysis activity"/>
    <property type="evidence" value="ECO:0007669"/>
    <property type="project" value="InterPro"/>
</dbReference>
<dbReference type="GO" id="GO:0004519">
    <property type="term" value="F:endonuclease activity"/>
    <property type="evidence" value="ECO:0007669"/>
    <property type="project" value="UniProtKB-UniRule"/>
</dbReference>
<dbReference type="GO" id="GO:0140664">
    <property type="term" value="F:ATP-dependent DNA damage sensor activity"/>
    <property type="evidence" value="ECO:0007669"/>
    <property type="project" value="InterPro"/>
</dbReference>
<dbReference type="SMART" id="SM00534">
    <property type="entry name" value="MUTSac"/>
    <property type="match status" value="1"/>
</dbReference>
<dbReference type="InterPro" id="IPR045076">
    <property type="entry name" value="MutS"/>
</dbReference>
<dbReference type="SMART" id="SM00533">
    <property type="entry name" value="MUTSd"/>
    <property type="match status" value="1"/>
</dbReference>
<dbReference type="Pfam" id="PF01713">
    <property type="entry name" value="Smr"/>
    <property type="match status" value="1"/>
</dbReference>
<proteinExistence type="inferred from homology"/>
<dbReference type="AlphaFoldDB" id="A0A1H4MW03"/>
<comment type="function">
    <text evidence="7">Acts as a ribosome collision sensor, splitting the ribosome into its 2 subunits. Detects stalled/collided 70S ribosomes which it binds and splits by an ATP-hydrolysis driven conformational change. Acts upstream of the ribosome quality control system (RQC), a ribosome-associated complex that mediates the extraction of incompletely synthesized nascent chains from stalled ribosomes and their subsequent degradation. Probably generates substrates for RQC.</text>
</comment>
<dbReference type="GO" id="GO:0045910">
    <property type="term" value="P:negative regulation of DNA recombination"/>
    <property type="evidence" value="ECO:0007669"/>
    <property type="project" value="InterPro"/>
</dbReference>
<keyword evidence="2 7" id="KW-0547">Nucleotide-binding</keyword>
<feature type="coiled-coil region" evidence="8">
    <location>
        <begin position="583"/>
        <end position="634"/>
    </location>
</feature>
<dbReference type="InterPro" id="IPR036063">
    <property type="entry name" value="Smr_dom_sf"/>
</dbReference>
<dbReference type="GO" id="GO:0043023">
    <property type="term" value="F:ribosomal large subunit binding"/>
    <property type="evidence" value="ECO:0007669"/>
    <property type="project" value="UniProtKB-UniRule"/>
</dbReference>
<gene>
    <name evidence="7" type="primary">mutS2</name>
    <name evidence="7" type="synonym">rqcU</name>
    <name evidence="10" type="ORF">SAMN05443244_2045</name>
</gene>
<dbReference type="GO" id="GO:0030983">
    <property type="term" value="F:mismatched DNA binding"/>
    <property type="evidence" value="ECO:0007669"/>
    <property type="project" value="InterPro"/>
</dbReference>
<dbReference type="InterPro" id="IPR000432">
    <property type="entry name" value="DNA_mismatch_repair_MutS_C"/>
</dbReference>
<dbReference type="InterPro" id="IPR002625">
    <property type="entry name" value="Smr_dom"/>
</dbReference>
<keyword evidence="8" id="KW-0175">Coiled coil</keyword>
<dbReference type="InterPro" id="IPR005747">
    <property type="entry name" value="MutS2"/>
</dbReference>
<dbReference type="EC" id="3.6.4.-" evidence="7"/>
<dbReference type="PANTHER" id="PTHR48466">
    <property type="entry name" value="OS10G0509000 PROTEIN-RELATED"/>
    <property type="match status" value="1"/>
</dbReference>
<sequence length="846" mass="92560">MLLSLTPPFSGDWRAENYNGVMADITPLRETSAAALEWTRLRDHLAGRTQSPLGRARVMALEPSRDIHGIERAQNLTAELRVYLGGGGTLGFQGLFDADVLLDKARIPNAALEPLELRRIAELAELIADWRNIVTEPPDYIAGKWPTITALSHPVMMANYYKLLQAISGKIEADGTLADSASPELARIRKAMDRQHKAIEESLRRQLRAVSDAGGTQEDLITIRGERFVIPVKAEFRRKVPGVVHGSSSSGQTVFVEPMETIEFNNELVRLMDEEQSEIHRILIAMTQAVGEQAGSLSRGTEVLAEVEAHFAYAKFAQDLDCVRPVFTDGKPHSDDAALSFEAARHPMLELRMRSEKAHGSSPSKIVPLTLGLPGIAKQLIISGPNTGGKTVALKTVGLLALMAQAGLPVPARVARLPIFAAVYADIGDAQSIERNLSTFSAHISHVNQIAREADPRSLVLLDELGSATDPEEGAALAVAISERFLTMGAWSMITTHLTSLKIYAAKHDGVVNAAVGFDERTLAPTYELRMGVPGASSGINIAERLGLDAGMIRAARASVTTQSADIARFLDELHTQLTAVGKERAEIRAREIAVERERQRLESEGKVEQRQRARELEVKLGSLMKEFEAQMRESVKGIEDKTAQRKASAESDRRIARLKREFQESFNQVVVSHVSGADRKLPSAQPHVVREVSVGDTVMLKSMGREAKVDRVIDAKTFEVSIGPMKMRVPKDDISHVTVPAPKQSPIQAASKRGINVVAREPDMVPGEINVIGRTADEARDEVERFLDQAFLAGRPSVRVVHGTGMGILRRSLREYLKKHPHVIGVTEPPYNEGGQGATLVELRN</sequence>
<dbReference type="PIRSF" id="PIRSF005814">
    <property type="entry name" value="MutS_YshD"/>
    <property type="match status" value="1"/>
</dbReference>
<dbReference type="NCBIfam" id="TIGR01069">
    <property type="entry name" value="mutS2"/>
    <property type="match status" value="1"/>
</dbReference>
<dbReference type="Pfam" id="PF00488">
    <property type="entry name" value="MutS_V"/>
    <property type="match status" value="1"/>
</dbReference>
<evidence type="ECO:0000259" key="9">
    <source>
        <dbReference type="PROSITE" id="PS50828"/>
    </source>
</evidence>
<accession>A0A1H4MW03</accession>
<dbReference type="SUPFAM" id="SSF52540">
    <property type="entry name" value="P-loop containing nucleoside triphosphate hydrolases"/>
    <property type="match status" value="1"/>
</dbReference>
<dbReference type="InterPro" id="IPR027417">
    <property type="entry name" value="P-loop_NTPase"/>
</dbReference>
<keyword evidence="4 7" id="KW-0067">ATP-binding</keyword>
<feature type="binding site" evidence="7">
    <location>
        <begin position="384"/>
        <end position="391"/>
    </location>
    <ligand>
        <name>ATP</name>
        <dbReference type="ChEBI" id="CHEBI:30616"/>
    </ligand>
</feature>
<evidence type="ECO:0000256" key="7">
    <source>
        <dbReference type="HAMAP-Rule" id="MF_00092"/>
    </source>
</evidence>
<dbReference type="Proteomes" id="UP000182409">
    <property type="component" value="Unassembled WGS sequence"/>
</dbReference>
<comment type="similarity">
    <text evidence="7">Belongs to the DNA mismatch repair MutS family. MutS2 subfamily.</text>
</comment>
<dbReference type="Gene3D" id="3.40.50.300">
    <property type="entry name" value="P-loop containing nucleotide triphosphate hydrolases"/>
    <property type="match status" value="1"/>
</dbReference>
<dbReference type="GO" id="GO:0072344">
    <property type="term" value="P:rescue of stalled ribosome"/>
    <property type="evidence" value="ECO:0007669"/>
    <property type="project" value="UniProtKB-UniRule"/>
</dbReference>
<dbReference type="InterPro" id="IPR036187">
    <property type="entry name" value="DNA_mismatch_repair_MutS_sf"/>
</dbReference>
<keyword evidence="7" id="KW-0255">Endonuclease</keyword>
<protein>
    <recommendedName>
        <fullName evidence="7">Endonuclease MutS2</fullName>
        <ecNumber evidence="7">3.1.-.-</ecNumber>
    </recommendedName>
    <alternativeName>
        <fullName evidence="7">Ribosome-associated protein quality control-upstream factor</fullName>
        <shortName evidence="7">RQC-upstream factor</shortName>
        <shortName evidence="7">RqcU</shortName>
        <ecNumber evidence="7">3.6.4.-</ecNumber>
    </alternativeName>
</protein>
<dbReference type="FunFam" id="3.40.50.300:FF:000830">
    <property type="entry name" value="Endonuclease MutS2"/>
    <property type="match status" value="1"/>
</dbReference>
<dbReference type="Pfam" id="PF20297">
    <property type="entry name" value="MSSS"/>
    <property type="match status" value="1"/>
</dbReference>
<dbReference type="GO" id="GO:0005524">
    <property type="term" value="F:ATP binding"/>
    <property type="evidence" value="ECO:0007669"/>
    <property type="project" value="UniProtKB-UniRule"/>
</dbReference>
<evidence type="ECO:0000256" key="1">
    <source>
        <dbReference type="ARBA" id="ARBA00022730"/>
    </source>
</evidence>
<dbReference type="EC" id="3.1.-.-" evidence="7"/>
<dbReference type="PROSITE" id="PS50828">
    <property type="entry name" value="SMR"/>
    <property type="match status" value="1"/>
</dbReference>
<evidence type="ECO:0000256" key="2">
    <source>
        <dbReference type="ARBA" id="ARBA00022741"/>
    </source>
</evidence>
<dbReference type="SMART" id="SM00463">
    <property type="entry name" value="SMR"/>
    <property type="match status" value="1"/>
</dbReference>